<comment type="caution">
    <text evidence="1">The sequence shown here is derived from an EMBL/GenBank/DDBJ whole genome shotgun (WGS) entry which is preliminary data.</text>
</comment>
<accession>A0A5M3Q0B5</accession>
<gene>
    <name evidence="1" type="ORF">MSSD14B_22910</name>
</gene>
<dbReference type="RefSeq" id="WP_136630391.1">
    <property type="nucleotide sequence ID" value="NZ_BGZI01000015.1"/>
</dbReference>
<sequence length="95" mass="11258">MHLNSYGDTMFMAIEWALQDRETFLDAISNCTQAEKDEVKRQIRALHRLKKRLFPGEKTELEAKLEKTRPVCITELQQMVREGKIENRANRRPKK</sequence>
<evidence type="ECO:0000313" key="1">
    <source>
        <dbReference type="EMBL" id="GBO88623.1"/>
    </source>
</evidence>
<evidence type="ECO:0000313" key="2">
    <source>
        <dbReference type="Proteomes" id="UP000387223"/>
    </source>
</evidence>
<dbReference type="AlphaFoldDB" id="A0A5M3Q0B5"/>
<name>A0A5M3Q0B5_9GAMM</name>
<dbReference type="Proteomes" id="UP000387223">
    <property type="component" value="Unassembled WGS sequence"/>
</dbReference>
<proteinExistence type="predicted"/>
<reference evidence="1 2" key="1">
    <citation type="journal article" date="2019" name="J. Gen. Appl. Microbiol.">
        <title>Aerobic degradation of cis-dichloroethene by the marine bacterium Marinobacter salsuginis strain 5N-3.</title>
        <authorList>
            <person name="Inoue Y."/>
            <person name="Fukunaga Y."/>
            <person name="Katsumata H."/>
            <person name="Ohji S."/>
            <person name="Hosoyama A."/>
            <person name="Mori K."/>
            <person name="Ando K."/>
        </authorList>
    </citation>
    <scope>NUCLEOTIDE SEQUENCE [LARGE SCALE GENOMIC DNA]</scope>
    <source>
        <strain evidence="1 2">NBRC 109114</strain>
    </source>
</reference>
<dbReference type="EMBL" id="BGZI01000015">
    <property type="protein sequence ID" value="GBO88623.1"/>
    <property type="molecule type" value="Genomic_DNA"/>
</dbReference>
<protein>
    <submittedName>
        <fullName evidence="1">Uncharacterized protein</fullName>
    </submittedName>
</protein>
<organism evidence="1 2">
    <name type="scientific">Marinobacter salsuginis</name>
    <dbReference type="NCBI Taxonomy" id="418719"/>
    <lineage>
        <taxon>Bacteria</taxon>
        <taxon>Pseudomonadati</taxon>
        <taxon>Pseudomonadota</taxon>
        <taxon>Gammaproteobacteria</taxon>
        <taxon>Pseudomonadales</taxon>
        <taxon>Marinobacteraceae</taxon>
        <taxon>Marinobacter</taxon>
    </lineage>
</organism>